<protein>
    <submittedName>
        <fullName evidence="1">Uncharacterized protein</fullName>
    </submittedName>
</protein>
<dbReference type="EMBL" id="LR796806">
    <property type="protein sequence ID" value="CAB4167299.1"/>
    <property type="molecule type" value="Genomic_DNA"/>
</dbReference>
<evidence type="ECO:0000313" key="1">
    <source>
        <dbReference type="EMBL" id="CAB4167299.1"/>
    </source>
</evidence>
<sequence>MSIMQPIVNINGTSRDDLVKMRIEARRAVHEALRALQELSPHGRDYIGDRDAWKRDSDIYCERFRILDAMANDLLDEGVAIMEGV</sequence>
<organism evidence="1">
    <name type="scientific">uncultured Caudovirales phage</name>
    <dbReference type="NCBI Taxonomy" id="2100421"/>
    <lineage>
        <taxon>Viruses</taxon>
        <taxon>Duplodnaviria</taxon>
        <taxon>Heunggongvirae</taxon>
        <taxon>Uroviricota</taxon>
        <taxon>Caudoviricetes</taxon>
        <taxon>Peduoviridae</taxon>
        <taxon>Maltschvirus</taxon>
        <taxon>Maltschvirus maltsch</taxon>
    </lineage>
</organism>
<gene>
    <name evidence="1" type="ORF">UFOVP858_24</name>
</gene>
<reference evidence="1" key="1">
    <citation type="submission" date="2020-04" db="EMBL/GenBank/DDBJ databases">
        <authorList>
            <person name="Chiriac C."/>
            <person name="Salcher M."/>
            <person name="Ghai R."/>
            <person name="Kavagutti S V."/>
        </authorList>
    </citation>
    <scope>NUCLEOTIDE SEQUENCE</scope>
</reference>
<proteinExistence type="predicted"/>
<accession>A0A6J5P685</accession>
<name>A0A6J5P685_9CAUD</name>